<keyword evidence="2" id="KW-1185">Reference proteome</keyword>
<sequence length="277" mass="29424">MTTDQSNGLAMPVAVVSDGSGLAEPVGFELDSVLRGYARLLRQLGGPRACDILLNAYDAHELVDGLRALPAEVRAVYLVHTDASRLATVQRNLGGGSGGRLVIADQDVTAMALCAKLLTILTRRGRATATSQVVLAEGSTLPNLGPLLMAVQIFDIAFWKEADAPIFPLERVSQDADAVIDLRTEQHDDLRALGETGPAILTPKDKDFVGSIGALPGLLNVALDSPITRIDIDVYAAVAQALCTMTPPDQDFPGIDPALTDSIEWTVRQAVRHPRGT</sequence>
<evidence type="ECO:0000313" key="1">
    <source>
        <dbReference type="EMBL" id="MBB3053069.1"/>
    </source>
</evidence>
<evidence type="ECO:0000313" key="2">
    <source>
        <dbReference type="Proteomes" id="UP000550714"/>
    </source>
</evidence>
<organism evidence="1 2">
    <name type="scientific">Prauserella isguenensis</name>
    <dbReference type="NCBI Taxonomy" id="1470180"/>
    <lineage>
        <taxon>Bacteria</taxon>
        <taxon>Bacillati</taxon>
        <taxon>Actinomycetota</taxon>
        <taxon>Actinomycetes</taxon>
        <taxon>Pseudonocardiales</taxon>
        <taxon>Pseudonocardiaceae</taxon>
        <taxon>Prauserella</taxon>
    </lineage>
</organism>
<dbReference type="EMBL" id="JACHWU010000006">
    <property type="protein sequence ID" value="MBB3053069.1"/>
    <property type="molecule type" value="Genomic_DNA"/>
</dbReference>
<dbReference type="RefSeq" id="WP_183658431.1">
    <property type="nucleotide sequence ID" value="NZ_JACHWU010000006.1"/>
</dbReference>
<name>A0A839S8Q5_9PSEU</name>
<gene>
    <name evidence="1" type="ORF">FHS23_004112</name>
</gene>
<reference evidence="1 2" key="1">
    <citation type="submission" date="2020-08" db="EMBL/GenBank/DDBJ databases">
        <title>Genomic Encyclopedia of Type Strains, Phase III (KMG-III): the genomes of soil and plant-associated and newly described type strains.</title>
        <authorList>
            <person name="Whitman W."/>
        </authorList>
    </citation>
    <scope>NUCLEOTIDE SEQUENCE [LARGE SCALE GENOMIC DNA]</scope>
    <source>
        <strain evidence="1 2">CECT 8577</strain>
    </source>
</reference>
<protein>
    <submittedName>
        <fullName evidence="1">Uncharacterized protein</fullName>
    </submittedName>
</protein>
<comment type="caution">
    <text evidence="1">The sequence shown here is derived from an EMBL/GenBank/DDBJ whole genome shotgun (WGS) entry which is preliminary data.</text>
</comment>
<accession>A0A839S8Q5</accession>
<dbReference type="Proteomes" id="UP000550714">
    <property type="component" value="Unassembled WGS sequence"/>
</dbReference>
<dbReference type="AlphaFoldDB" id="A0A839S8Q5"/>
<proteinExistence type="predicted"/>